<evidence type="ECO:0000259" key="1">
    <source>
        <dbReference type="Pfam" id="PF14214"/>
    </source>
</evidence>
<keyword evidence="3" id="KW-1185">Reference proteome</keyword>
<comment type="caution">
    <text evidence="2">The sequence shown here is derived from an EMBL/GenBank/DDBJ whole genome shotgun (WGS) entry which is preliminary data.</text>
</comment>
<feature type="domain" description="Helitron helicase-like" evidence="1">
    <location>
        <begin position="266"/>
        <end position="360"/>
    </location>
</feature>
<accession>A0AA38TLV7</accession>
<dbReference type="PANTHER" id="PTHR45786:SF78">
    <property type="entry name" value="ATP-DEPENDENT DNA HELICASE"/>
    <property type="match status" value="1"/>
</dbReference>
<dbReference type="EMBL" id="JARYMX010000003">
    <property type="protein sequence ID" value="KAJ9557185.1"/>
    <property type="molecule type" value="Genomic_DNA"/>
</dbReference>
<dbReference type="Proteomes" id="UP001172457">
    <property type="component" value="Chromosome 3"/>
</dbReference>
<reference evidence="2" key="1">
    <citation type="submission" date="2023-03" db="EMBL/GenBank/DDBJ databases">
        <title>Chromosome-scale reference genome and RAD-based genetic map of yellow starthistle (Centaurea solstitialis) reveal putative structural variation and QTLs associated with invader traits.</title>
        <authorList>
            <person name="Reatini B."/>
            <person name="Cang F.A."/>
            <person name="Jiang Q."/>
            <person name="Mckibben M.T.W."/>
            <person name="Barker M.S."/>
            <person name="Rieseberg L.H."/>
            <person name="Dlugosch K.M."/>
        </authorList>
    </citation>
    <scope>NUCLEOTIDE SEQUENCE</scope>
    <source>
        <strain evidence="2">CAN-66</strain>
        <tissue evidence="2">Leaf</tissue>
    </source>
</reference>
<sequence length="360" mass="40916">MTSMSSTEMMHGNFSETTIVSTLTLAQRRKIVNRNYYQRSKENNKYFVDEVVYQESTMIGEECMRCMTNITNISPNEMIQGDISETTPVSALTLAQKRKIVNRDYYQRNKEKKKIVVNTQGTSVVGSEGIQNMREIPLPLFDEVMNQASTIGEGSSQSISLMETIQGNISETVPESVLLVFGLKAMTTSLHTRETLLSMRGPTIVKKLNLTMVAMILWRILFFPNGESGWHARIPRHGVCIDEIINEDENLDEDLKGLIHSKCDSIGGRLFQQFMVDMYIKIETARLSFIERNQTKIRSDLYQGVVDCFNAGEVQPSRVGQWVMLPASFIGGPRDMRRRYMDAMTLVQDDGKPDIFLTMT</sequence>
<gene>
    <name evidence="2" type="ORF">OSB04_011799</name>
</gene>
<evidence type="ECO:0000313" key="2">
    <source>
        <dbReference type="EMBL" id="KAJ9557185.1"/>
    </source>
</evidence>
<organism evidence="2 3">
    <name type="scientific">Centaurea solstitialis</name>
    <name type="common">yellow star-thistle</name>
    <dbReference type="NCBI Taxonomy" id="347529"/>
    <lineage>
        <taxon>Eukaryota</taxon>
        <taxon>Viridiplantae</taxon>
        <taxon>Streptophyta</taxon>
        <taxon>Embryophyta</taxon>
        <taxon>Tracheophyta</taxon>
        <taxon>Spermatophyta</taxon>
        <taxon>Magnoliopsida</taxon>
        <taxon>eudicotyledons</taxon>
        <taxon>Gunneridae</taxon>
        <taxon>Pentapetalae</taxon>
        <taxon>asterids</taxon>
        <taxon>campanulids</taxon>
        <taxon>Asterales</taxon>
        <taxon>Asteraceae</taxon>
        <taxon>Carduoideae</taxon>
        <taxon>Cardueae</taxon>
        <taxon>Centaureinae</taxon>
        <taxon>Centaurea</taxon>
    </lineage>
</organism>
<name>A0AA38TLV7_9ASTR</name>
<protein>
    <recommendedName>
        <fullName evidence="1">Helitron helicase-like domain-containing protein</fullName>
    </recommendedName>
</protein>
<dbReference type="Pfam" id="PF14214">
    <property type="entry name" value="Helitron_like_N"/>
    <property type="match status" value="1"/>
</dbReference>
<proteinExistence type="predicted"/>
<evidence type="ECO:0000313" key="3">
    <source>
        <dbReference type="Proteomes" id="UP001172457"/>
    </source>
</evidence>
<dbReference type="InterPro" id="IPR025476">
    <property type="entry name" value="Helitron_helicase-like"/>
</dbReference>
<dbReference type="PANTHER" id="PTHR45786">
    <property type="entry name" value="DNA BINDING PROTEIN-LIKE"/>
    <property type="match status" value="1"/>
</dbReference>
<dbReference type="AlphaFoldDB" id="A0AA38TLV7"/>